<dbReference type="GO" id="GO:0007165">
    <property type="term" value="P:signal transduction"/>
    <property type="evidence" value="ECO:0007669"/>
    <property type="project" value="InterPro"/>
</dbReference>
<dbReference type="Gene3D" id="2.30.30.40">
    <property type="entry name" value="SH3 Domains"/>
    <property type="match status" value="1"/>
</dbReference>
<dbReference type="SMART" id="SM00260">
    <property type="entry name" value="CheW"/>
    <property type="match status" value="1"/>
</dbReference>
<evidence type="ECO:0000313" key="2">
    <source>
        <dbReference type="EMBL" id="SDP88469.1"/>
    </source>
</evidence>
<dbReference type="InterPro" id="IPR002545">
    <property type="entry name" value="CheW-lke_dom"/>
</dbReference>
<evidence type="ECO:0000259" key="1">
    <source>
        <dbReference type="PROSITE" id="PS50851"/>
    </source>
</evidence>
<dbReference type="AlphaFoldDB" id="A0A1H0WCF3"/>
<protein>
    <submittedName>
        <fullName evidence="2">Purine-binding chemotaxis protein CheW</fullName>
    </submittedName>
</protein>
<sequence length="160" mass="17985">MSTNSRMIIFKIANEEYAIDINQVQSIERMQPVTAMPNTSAALIGVTNIRGKVMPLFDLRIILSALPKENNDDTRIILVEFQGKSMGIVVDEANEVLEISHDNIQKPSFTVESDTFIKGVATLEKRLLILIDIEKLITNENVKGDMEHLQSFINEELPSN</sequence>
<dbReference type="PROSITE" id="PS50851">
    <property type="entry name" value="CHEW"/>
    <property type="match status" value="1"/>
</dbReference>
<feature type="domain" description="CheW-like" evidence="1">
    <location>
        <begin position="4"/>
        <end position="142"/>
    </location>
</feature>
<dbReference type="SUPFAM" id="SSF50341">
    <property type="entry name" value="CheW-like"/>
    <property type="match status" value="1"/>
</dbReference>
<dbReference type="STRING" id="930152.SAMN05216565_110111"/>
<dbReference type="PANTHER" id="PTHR22617:SF23">
    <property type="entry name" value="CHEMOTAXIS PROTEIN CHEW"/>
    <property type="match status" value="1"/>
</dbReference>
<dbReference type="InterPro" id="IPR036061">
    <property type="entry name" value="CheW-like_dom_sf"/>
</dbReference>
<dbReference type="Proteomes" id="UP000199159">
    <property type="component" value="Unassembled WGS sequence"/>
</dbReference>
<proteinExistence type="predicted"/>
<reference evidence="3" key="1">
    <citation type="submission" date="2016-10" db="EMBL/GenBank/DDBJ databases">
        <authorList>
            <person name="Varghese N."/>
            <person name="Submissions S."/>
        </authorList>
    </citation>
    <scope>NUCLEOTIDE SEQUENCE [LARGE SCALE GENOMIC DNA]</scope>
    <source>
        <strain evidence="3">IBRC-M10078</strain>
    </source>
</reference>
<dbReference type="PANTHER" id="PTHR22617">
    <property type="entry name" value="CHEMOTAXIS SENSOR HISTIDINE KINASE-RELATED"/>
    <property type="match status" value="1"/>
</dbReference>
<accession>A0A1H0WCF3</accession>
<dbReference type="Pfam" id="PF01584">
    <property type="entry name" value="CheW"/>
    <property type="match status" value="1"/>
</dbReference>
<evidence type="ECO:0000313" key="3">
    <source>
        <dbReference type="Proteomes" id="UP000199159"/>
    </source>
</evidence>
<gene>
    <name evidence="2" type="ORF">SAMN05216565_110111</name>
</gene>
<dbReference type="InterPro" id="IPR039315">
    <property type="entry name" value="CheW"/>
</dbReference>
<name>A0A1H0WCF3_9BACI</name>
<keyword evidence="3" id="KW-1185">Reference proteome</keyword>
<dbReference type="RefSeq" id="WP_175490366.1">
    <property type="nucleotide sequence ID" value="NZ_FNJU01000010.1"/>
</dbReference>
<dbReference type="Gene3D" id="2.40.50.180">
    <property type="entry name" value="CheA-289, Domain 4"/>
    <property type="match status" value="1"/>
</dbReference>
<dbReference type="EMBL" id="FNJU01000010">
    <property type="protein sequence ID" value="SDP88469.1"/>
    <property type="molecule type" value="Genomic_DNA"/>
</dbReference>
<dbReference type="GO" id="GO:0005829">
    <property type="term" value="C:cytosol"/>
    <property type="evidence" value="ECO:0007669"/>
    <property type="project" value="TreeGrafter"/>
</dbReference>
<dbReference type="GO" id="GO:0006935">
    <property type="term" value="P:chemotaxis"/>
    <property type="evidence" value="ECO:0007669"/>
    <property type="project" value="InterPro"/>
</dbReference>
<organism evidence="2 3">
    <name type="scientific">Litchfieldia salsa</name>
    <dbReference type="NCBI Taxonomy" id="930152"/>
    <lineage>
        <taxon>Bacteria</taxon>
        <taxon>Bacillati</taxon>
        <taxon>Bacillota</taxon>
        <taxon>Bacilli</taxon>
        <taxon>Bacillales</taxon>
        <taxon>Bacillaceae</taxon>
        <taxon>Litchfieldia</taxon>
    </lineage>
</organism>